<gene>
    <name evidence="5" type="ORF">LUZ61_002665</name>
</gene>
<evidence type="ECO:0000256" key="3">
    <source>
        <dbReference type="SAM" id="SignalP"/>
    </source>
</evidence>
<dbReference type="PANTHER" id="PTHR48065">
    <property type="entry name" value="OS10G0469600 PROTEIN"/>
    <property type="match status" value="1"/>
</dbReference>
<dbReference type="InterPro" id="IPR032675">
    <property type="entry name" value="LRR_dom_sf"/>
</dbReference>
<evidence type="ECO:0000313" key="5">
    <source>
        <dbReference type="EMBL" id="KAJ3698960.1"/>
    </source>
</evidence>
<dbReference type="Pfam" id="PF08263">
    <property type="entry name" value="LRRNT_2"/>
    <property type="match status" value="1"/>
</dbReference>
<dbReference type="InterPro" id="IPR001611">
    <property type="entry name" value="Leu-rich_rpt"/>
</dbReference>
<feature type="signal peptide" evidence="3">
    <location>
        <begin position="1"/>
        <end position="17"/>
    </location>
</feature>
<protein>
    <recommendedName>
        <fullName evidence="4">Leucine-rich repeat-containing N-terminal plant-type domain-containing protein</fullName>
    </recommendedName>
</protein>
<dbReference type="EMBL" id="JAMRDG010000001">
    <property type="protein sequence ID" value="KAJ3698960.1"/>
    <property type="molecule type" value="Genomic_DNA"/>
</dbReference>
<dbReference type="Proteomes" id="UP001210211">
    <property type="component" value="Unassembled WGS sequence"/>
</dbReference>
<evidence type="ECO:0000313" key="6">
    <source>
        <dbReference type="Proteomes" id="UP001210211"/>
    </source>
</evidence>
<keyword evidence="1" id="KW-0433">Leucine-rich repeat</keyword>
<evidence type="ECO:0000256" key="1">
    <source>
        <dbReference type="ARBA" id="ARBA00022614"/>
    </source>
</evidence>
<name>A0AAD5ZJC2_9POAL</name>
<accession>A0AAD5ZJC2</accession>
<feature type="domain" description="Leucine-rich repeat-containing N-terminal plant-type" evidence="4">
    <location>
        <begin position="21"/>
        <end position="59"/>
    </location>
</feature>
<sequence length="367" mass="40713">MIAVVLLLWHQSKGCGACWVEEKAALLDIKASFSVPGTPWKLNWDNGDDCCRWQGVTCDSVDGRITGLDLSESTDFTSRLLNATLFLPFRELHNLSLSANYFNCCISASGFESWSSLSMLEALDLRQNNFNDSNIESLVRISSLKTLLISQNQLLNVLQIKQLSALNLEVLDLSGNKISGVISDMGDWPFLKALSLRGNLLNGTLPMEDLISLVYLSLSGNQLEGLLLLSSFSNHSKLKILELSSQIGNFQVEAEFQNANPSFQLGGLELPNCNLNNGTFPSFLSNQHELYYLDLSHNQLRGPFPIWLVQNNKNMLNLNLRNNSFTGPLVMPPQGNSNLSWFDASQNMLSGALPSDIHIKNPQFIIT</sequence>
<dbReference type="SUPFAM" id="SSF52058">
    <property type="entry name" value="L domain-like"/>
    <property type="match status" value="1"/>
</dbReference>
<dbReference type="PANTHER" id="PTHR48065:SF25">
    <property type="entry name" value="OS01G0891700 PROTEIN"/>
    <property type="match status" value="1"/>
</dbReference>
<dbReference type="AlphaFoldDB" id="A0AAD5ZJC2"/>
<dbReference type="InterPro" id="IPR013210">
    <property type="entry name" value="LRR_N_plant-typ"/>
</dbReference>
<evidence type="ECO:0000259" key="4">
    <source>
        <dbReference type="Pfam" id="PF08263"/>
    </source>
</evidence>
<organism evidence="5 6">
    <name type="scientific">Rhynchospora tenuis</name>
    <dbReference type="NCBI Taxonomy" id="198213"/>
    <lineage>
        <taxon>Eukaryota</taxon>
        <taxon>Viridiplantae</taxon>
        <taxon>Streptophyta</taxon>
        <taxon>Embryophyta</taxon>
        <taxon>Tracheophyta</taxon>
        <taxon>Spermatophyta</taxon>
        <taxon>Magnoliopsida</taxon>
        <taxon>Liliopsida</taxon>
        <taxon>Poales</taxon>
        <taxon>Cyperaceae</taxon>
        <taxon>Cyperoideae</taxon>
        <taxon>Rhynchosporeae</taxon>
        <taxon>Rhynchospora</taxon>
    </lineage>
</organism>
<dbReference type="Pfam" id="PF00560">
    <property type="entry name" value="LRR_1"/>
    <property type="match status" value="3"/>
</dbReference>
<keyword evidence="6" id="KW-1185">Reference proteome</keyword>
<keyword evidence="2" id="KW-0677">Repeat</keyword>
<evidence type="ECO:0000256" key="2">
    <source>
        <dbReference type="ARBA" id="ARBA00022737"/>
    </source>
</evidence>
<reference evidence="5 6" key="1">
    <citation type="journal article" date="2022" name="Cell">
        <title>Repeat-based holocentromeres influence genome architecture and karyotype evolution.</title>
        <authorList>
            <person name="Hofstatter P.G."/>
            <person name="Thangavel G."/>
            <person name="Lux T."/>
            <person name="Neumann P."/>
            <person name="Vondrak T."/>
            <person name="Novak P."/>
            <person name="Zhang M."/>
            <person name="Costa L."/>
            <person name="Castellani M."/>
            <person name="Scott A."/>
            <person name="Toegelov H."/>
            <person name="Fuchs J."/>
            <person name="Mata-Sucre Y."/>
            <person name="Dias Y."/>
            <person name="Vanzela A.L.L."/>
            <person name="Huettel B."/>
            <person name="Almeida C.C.S."/>
            <person name="Simkova H."/>
            <person name="Souza G."/>
            <person name="Pedrosa-Harand A."/>
            <person name="Macas J."/>
            <person name="Mayer K.F.X."/>
            <person name="Houben A."/>
            <person name="Marques A."/>
        </authorList>
    </citation>
    <scope>NUCLEOTIDE SEQUENCE [LARGE SCALE GENOMIC DNA]</scope>
    <source>
        <strain evidence="5">RhyTen1mFocal</strain>
    </source>
</reference>
<dbReference type="PROSITE" id="PS51450">
    <property type="entry name" value="LRR"/>
    <property type="match status" value="1"/>
</dbReference>
<dbReference type="Gene3D" id="3.80.10.10">
    <property type="entry name" value="Ribonuclease Inhibitor"/>
    <property type="match status" value="2"/>
</dbReference>
<keyword evidence="3" id="KW-0732">Signal</keyword>
<comment type="caution">
    <text evidence="5">The sequence shown here is derived from an EMBL/GenBank/DDBJ whole genome shotgun (WGS) entry which is preliminary data.</text>
</comment>
<feature type="chain" id="PRO_5042000499" description="Leucine-rich repeat-containing N-terminal plant-type domain-containing protein" evidence="3">
    <location>
        <begin position="18"/>
        <end position="367"/>
    </location>
</feature>
<proteinExistence type="predicted"/>